<dbReference type="AlphaFoldDB" id="A0A926EHA2"/>
<evidence type="ECO:0000313" key="4">
    <source>
        <dbReference type="EMBL" id="MBC8578088.1"/>
    </source>
</evidence>
<dbReference type="EMBL" id="JACRSY010000001">
    <property type="protein sequence ID" value="MBC8578088.1"/>
    <property type="molecule type" value="Genomic_DNA"/>
</dbReference>
<dbReference type="InterPro" id="IPR016169">
    <property type="entry name" value="FAD-bd_PCMH_sub2"/>
</dbReference>
<keyword evidence="2" id="KW-0560">Oxidoreductase</keyword>
<dbReference type="Gene3D" id="3.30.465.10">
    <property type="match status" value="1"/>
</dbReference>
<dbReference type="InterPro" id="IPR036683">
    <property type="entry name" value="CO_DH_flav_C_dom_sf"/>
</dbReference>
<dbReference type="Gene3D" id="3.30.390.50">
    <property type="entry name" value="CO dehydrogenase flavoprotein, C-terminal domain"/>
    <property type="match status" value="1"/>
</dbReference>
<dbReference type="Pfam" id="PF00941">
    <property type="entry name" value="FAD_binding_5"/>
    <property type="match status" value="1"/>
</dbReference>
<dbReference type="GO" id="GO:0016491">
    <property type="term" value="F:oxidoreductase activity"/>
    <property type="evidence" value="ECO:0007669"/>
    <property type="project" value="UniProtKB-KW"/>
</dbReference>
<dbReference type="InterPro" id="IPR005107">
    <property type="entry name" value="CO_DH_flav_C"/>
</dbReference>
<dbReference type="PANTHER" id="PTHR42659">
    <property type="entry name" value="XANTHINE DEHYDROGENASE SUBUNIT C-RELATED"/>
    <property type="match status" value="1"/>
</dbReference>
<evidence type="ECO:0000313" key="5">
    <source>
        <dbReference type="Proteomes" id="UP000655830"/>
    </source>
</evidence>
<dbReference type="GO" id="GO:0071949">
    <property type="term" value="F:FAD binding"/>
    <property type="evidence" value="ECO:0007669"/>
    <property type="project" value="InterPro"/>
</dbReference>
<feature type="domain" description="FAD-binding PCMH-type" evidence="3">
    <location>
        <begin position="1"/>
        <end position="163"/>
    </location>
</feature>
<organism evidence="4 5">
    <name type="scientific">Zhenhengia yiwuensis</name>
    <dbReference type="NCBI Taxonomy" id="2763666"/>
    <lineage>
        <taxon>Bacteria</taxon>
        <taxon>Bacillati</taxon>
        <taxon>Bacillota</taxon>
        <taxon>Clostridia</taxon>
        <taxon>Lachnospirales</taxon>
        <taxon>Lachnospiraceae</taxon>
        <taxon>Zhenhengia</taxon>
    </lineage>
</organism>
<dbReference type="SUPFAM" id="SSF56176">
    <property type="entry name" value="FAD-binding/transporter-associated domain-like"/>
    <property type="match status" value="1"/>
</dbReference>
<reference evidence="4" key="1">
    <citation type="submission" date="2020-08" db="EMBL/GenBank/DDBJ databases">
        <title>Genome public.</title>
        <authorList>
            <person name="Liu C."/>
            <person name="Sun Q."/>
        </authorList>
    </citation>
    <scope>NUCLEOTIDE SEQUENCE</scope>
    <source>
        <strain evidence="4">NSJ-12</strain>
    </source>
</reference>
<dbReference type="InterPro" id="IPR002346">
    <property type="entry name" value="Mopterin_DH_FAD-bd"/>
</dbReference>
<evidence type="ECO:0000256" key="2">
    <source>
        <dbReference type="ARBA" id="ARBA00023002"/>
    </source>
</evidence>
<keyword evidence="5" id="KW-1185">Reference proteome</keyword>
<dbReference type="Proteomes" id="UP000655830">
    <property type="component" value="Unassembled WGS sequence"/>
</dbReference>
<dbReference type="InterPro" id="IPR016166">
    <property type="entry name" value="FAD-bd_PCMH"/>
</dbReference>
<comment type="caution">
    <text evidence="4">The sequence shown here is derived from an EMBL/GenBank/DDBJ whole genome shotgun (WGS) entry which is preliminary data.</text>
</comment>
<dbReference type="PANTHER" id="PTHR42659:SF9">
    <property type="entry name" value="XANTHINE DEHYDROGENASE FAD-BINDING SUBUNIT XDHB-RELATED"/>
    <property type="match status" value="1"/>
</dbReference>
<dbReference type="InterPro" id="IPR051312">
    <property type="entry name" value="Diverse_Substr_Oxidored"/>
</dbReference>
<evidence type="ECO:0000256" key="1">
    <source>
        <dbReference type="ARBA" id="ARBA00022630"/>
    </source>
</evidence>
<dbReference type="Pfam" id="PF03450">
    <property type="entry name" value="CO_deh_flav_C"/>
    <property type="match status" value="1"/>
</dbReference>
<protein>
    <submittedName>
        <fullName evidence="4">FAD binding domain-containing protein</fullName>
    </submittedName>
</protein>
<evidence type="ECO:0000259" key="3">
    <source>
        <dbReference type="PROSITE" id="PS51387"/>
    </source>
</evidence>
<dbReference type="SUPFAM" id="SSF55447">
    <property type="entry name" value="CO dehydrogenase flavoprotein C-terminal domain-like"/>
    <property type="match status" value="1"/>
</dbReference>
<proteinExistence type="predicted"/>
<name>A0A926EHA2_9FIRM</name>
<sequence>MFTMTNYVTVGSLEEAYALLGKNKSNKILGGTLWMRMGSQTIHTGIDLSQLGLDQIVENEEAIEIGAMCSLRMIETHPLMNEYFSGIVAESVKDIVGVQFRNCATIGGSIYSRFGFSDILTALLALDTYVELYHGGILSLEDFIKTSYEKDILVKIIIKKEQIKGTYQTERLSHTDFPVLAVAVTKGQKGYKISVGARPSKAALAYEAMHYLNTRDELGEEMIESAVHKVIEELNFGSNMRASETYRKHLAKVLIKRSLKTLSY</sequence>
<dbReference type="PROSITE" id="PS51387">
    <property type="entry name" value="FAD_PCMH"/>
    <property type="match status" value="1"/>
</dbReference>
<dbReference type="InterPro" id="IPR036318">
    <property type="entry name" value="FAD-bd_PCMH-like_sf"/>
</dbReference>
<dbReference type="SMART" id="SM01092">
    <property type="entry name" value="CO_deh_flav_C"/>
    <property type="match status" value="1"/>
</dbReference>
<gene>
    <name evidence="4" type="ORF">H8718_00855</name>
</gene>
<keyword evidence="1" id="KW-0285">Flavoprotein</keyword>
<accession>A0A926EHA2</accession>